<reference evidence="2" key="1">
    <citation type="journal article" date="2020" name="Stud. Mycol.">
        <title>101 Dothideomycetes genomes: a test case for predicting lifestyles and emergence of pathogens.</title>
        <authorList>
            <person name="Haridas S."/>
            <person name="Albert R."/>
            <person name="Binder M."/>
            <person name="Bloem J."/>
            <person name="Labutti K."/>
            <person name="Salamov A."/>
            <person name="Andreopoulos B."/>
            <person name="Baker S."/>
            <person name="Barry K."/>
            <person name="Bills G."/>
            <person name="Bluhm B."/>
            <person name="Cannon C."/>
            <person name="Castanera R."/>
            <person name="Culley D."/>
            <person name="Daum C."/>
            <person name="Ezra D."/>
            <person name="Gonzalez J."/>
            <person name="Henrissat B."/>
            <person name="Kuo A."/>
            <person name="Liang C."/>
            <person name="Lipzen A."/>
            <person name="Lutzoni F."/>
            <person name="Magnuson J."/>
            <person name="Mondo S."/>
            <person name="Nolan M."/>
            <person name="Ohm R."/>
            <person name="Pangilinan J."/>
            <person name="Park H.-J."/>
            <person name="Ramirez L."/>
            <person name="Alfaro M."/>
            <person name="Sun H."/>
            <person name="Tritt A."/>
            <person name="Yoshinaga Y."/>
            <person name="Zwiers L.-H."/>
            <person name="Turgeon B."/>
            <person name="Goodwin S."/>
            <person name="Spatafora J."/>
            <person name="Crous P."/>
            <person name="Grigoriev I."/>
        </authorList>
    </citation>
    <scope>NUCLEOTIDE SEQUENCE</scope>
    <source>
        <strain evidence="2">HMLAC05119</strain>
    </source>
</reference>
<proteinExistence type="predicted"/>
<dbReference type="AlphaFoldDB" id="A0A6A5QRD5"/>
<feature type="region of interest" description="Disordered" evidence="1">
    <location>
        <begin position="1"/>
        <end position="49"/>
    </location>
</feature>
<name>A0A6A5QRD5_AMPQU</name>
<protein>
    <submittedName>
        <fullName evidence="2">Uncharacterized protein</fullName>
    </submittedName>
</protein>
<evidence type="ECO:0000313" key="3">
    <source>
        <dbReference type="Proteomes" id="UP000800096"/>
    </source>
</evidence>
<gene>
    <name evidence="2" type="ORF">BDU57DRAFT_447926</name>
</gene>
<dbReference type="Proteomes" id="UP000800096">
    <property type="component" value="Unassembled WGS sequence"/>
</dbReference>
<feature type="compositionally biased region" description="Polar residues" evidence="1">
    <location>
        <begin position="37"/>
        <end position="49"/>
    </location>
</feature>
<accession>A0A6A5QRD5</accession>
<evidence type="ECO:0000313" key="2">
    <source>
        <dbReference type="EMBL" id="KAF1917124.1"/>
    </source>
</evidence>
<keyword evidence="3" id="KW-1185">Reference proteome</keyword>
<sequence length="49" mass="5353">RDGHEVLRSPDLTPLRPYDCRGPMGASRGTKDARSSRPATTTRGQRGSK</sequence>
<dbReference type="EMBL" id="ML979135">
    <property type="protein sequence ID" value="KAF1917124.1"/>
    <property type="molecule type" value="Genomic_DNA"/>
</dbReference>
<evidence type="ECO:0000256" key="1">
    <source>
        <dbReference type="SAM" id="MobiDB-lite"/>
    </source>
</evidence>
<organism evidence="2 3">
    <name type="scientific">Ampelomyces quisqualis</name>
    <name type="common">Powdery mildew agent</name>
    <dbReference type="NCBI Taxonomy" id="50730"/>
    <lineage>
        <taxon>Eukaryota</taxon>
        <taxon>Fungi</taxon>
        <taxon>Dikarya</taxon>
        <taxon>Ascomycota</taxon>
        <taxon>Pezizomycotina</taxon>
        <taxon>Dothideomycetes</taxon>
        <taxon>Pleosporomycetidae</taxon>
        <taxon>Pleosporales</taxon>
        <taxon>Pleosporineae</taxon>
        <taxon>Phaeosphaeriaceae</taxon>
        <taxon>Ampelomyces</taxon>
    </lineage>
</organism>
<feature type="non-terminal residue" evidence="2">
    <location>
        <position position="1"/>
    </location>
</feature>